<dbReference type="InterPro" id="IPR036640">
    <property type="entry name" value="ABC1_TM_sf"/>
</dbReference>
<dbReference type="InterPro" id="IPR003593">
    <property type="entry name" value="AAA+_ATPase"/>
</dbReference>
<dbReference type="PANTHER" id="PTHR43394:SF27">
    <property type="entry name" value="ATP-DEPENDENT TRANSLOCASE ABCB1-LIKE"/>
    <property type="match status" value="1"/>
</dbReference>
<evidence type="ECO:0000256" key="6">
    <source>
        <dbReference type="ARBA" id="ARBA00022737"/>
    </source>
</evidence>
<dbReference type="InterPro" id="IPR011527">
    <property type="entry name" value="ABC1_TM_dom"/>
</dbReference>
<dbReference type="InterPro" id="IPR003439">
    <property type="entry name" value="ABC_transporter-like_ATP-bd"/>
</dbReference>
<feature type="domain" description="ABC transmembrane type-1" evidence="17">
    <location>
        <begin position="648"/>
        <end position="935"/>
    </location>
</feature>
<dbReference type="GO" id="GO:0005524">
    <property type="term" value="F:ATP binding"/>
    <property type="evidence" value="ECO:0007669"/>
    <property type="project" value="UniProtKB-KW"/>
</dbReference>
<comment type="subcellular location">
    <subcellularLocation>
        <location evidence="1">Membrane</location>
        <topology evidence="1">Multi-pass membrane protein</topology>
    </subcellularLocation>
</comment>
<feature type="transmembrane region" description="Helical" evidence="15">
    <location>
        <begin position="51"/>
        <end position="78"/>
    </location>
</feature>
<dbReference type="PANTHER" id="PTHR43394">
    <property type="entry name" value="ATP-DEPENDENT PERMEASE MDL1, MITOCHONDRIAL"/>
    <property type="match status" value="1"/>
</dbReference>
<keyword evidence="12" id="KW-0325">Glycoprotein</keyword>
<evidence type="ECO:0000256" key="2">
    <source>
        <dbReference type="ARBA" id="ARBA00007577"/>
    </source>
</evidence>
<dbReference type="GO" id="GO:0090374">
    <property type="term" value="P:oligopeptide export from mitochondrion"/>
    <property type="evidence" value="ECO:0007669"/>
    <property type="project" value="TreeGrafter"/>
</dbReference>
<dbReference type="EC" id="7.6.2.2" evidence="3"/>
<evidence type="ECO:0000256" key="15">
    <source>
        <dbReference type="SAM" id="Phobius"/>
    </source>
</evidence>
<organism evidence="18 19">
    <name type="scientific">Coptotermes formosanus</name>
    <name type="common">Formosan subterranean termite</name>
    <dbReference type="NCBI Taxonomy" id="36987"/>
    <lineage>
        <taxon>Eukaryota</taxon>
        <taxon>Metazoa</taxon>
        <taxon>Ecdysozoa</taxon>
        <taxon>Arthropoda</taxon>
        <taxon>Hexapoda</taxon>
        <taxon>Insecta</taxon>
        <taxon>Pterygota</taxon>
        <taxon>Neoptera</taxon>
        <taxon>Polyneoptera</taxon>
        <taxon>Dictyoptera</taxon>
        <taxon>Blattodea</taxon>
        <taxon>Blattoidea</taxon>
        <taxon>Termitoidae</taxon>
        <taxon>Rhinotermitidae</taxon>
        <taxon>Coptotermes</taxon>
    </lineage>
</organism>
<feature type="domain" description="ABC transporter" evidence="16">
    <location>
        <begin position="969"/>
        <end position="1207"/>
    </location>
</feature>
<dbReference type="SUPFAM" id="SSF90123">
    <property type="entry name" value="ABC transporter transmembrane region"/>
    <property type="match status" value="2"/>
</dbReference>
<dbReference type="GO" id="GO:0017085">
    <property type="term" value="P:response to insecticide"/>
    <property type="evidence" value="ECO:0007669"/>
    <property type="project" value="UniProtKB-ARBA"/>
</dbReference>
<feature type="transmembrane region" description="Helical" evidence="15">
    <location>
        <begin position="273"/>
        <end position="292"/>
    </location>
</feature>
<dbReference type="EMBL" id="BLKM01000706">
    <property type="protein sequence ID" value="GFG37594.1"/>
    <property type="molecule type" value="Genomic_DNA"/>
</dbReference>
<keyword evidence="8" id="KW-0067">ATP-binding</keyword>
<dbReference type="InParanoid" id="A0A6L2PZD0"/>
<dbReference type="Proteomes" id="UP000502823">
    <property type="component" value="Unassembled WGS sequence"/>
</dbReference>
<protein>
    <recommendedName>
        <fullName evidence="3">ABC-type xenobiotic transporter</fullName>
        <ecNumber evidence="3">7.6.2.2</ecNumber>
    </recommendedName>
</protein>
<dbReference type="GO" id="GO:0005743">
    <property type="term" value="C:mitochondrial inner membrane"/>
    <property type="evidence" value="ECO:0007669"/>
    <property type="project" value="TreeGrafter"/>
</dbReference>
<dbReference type="SMART" id="SM00382">
    <property type="entry name" value="AAA"/>
    <property type="match status" value="2"/>
</dbReference>
<feature type="transmembrane region" description="Helical" evidence="15">
    <location>
        <begin position="644"/>
        <end position="667"/>
    </location>
</feature>
<dbReference type="Gene3D" id="1.20.1560.10">
    <property type="entry name" value="ABC transporter type 1, transmembrane domain"/>
    <property type="match status" value="2"/>
</dbReference>
<dbReference type="InterPro" id="IPR017871">
    <property type="entry name" value="ABC_transporter-like_CS"/>
</dbReference>
<evidence type="ECO:0000313" key="18">
    <source>
        <dbReference type="EMBL" id="GFG37594.1"/>
    </source>
</evidence>
<feature type="transmembrane region" description="Helical" evidence="15">
    <location>
        <begin position="875"/>
        <end position="895"/>
    </location>
</feature>
<evidence type="ECO:0000256" key="5">
    <source>
        <dbReference type="ARBA" id="ARBA00022692"/>
    </source>
</evidence>
<dbReference type="AlphaFoldDB" id="A0A6L2PZD0"/>
<dbReference type="GO" id="GO:0015421">
    <property type="term" value="F:ABC-type oligopeptide transporter activity"/>
    <property type="evidence" value="ECO:0007669"/>
    <property type="project" value="TreeGrafter"/>
</dbReference>
<dbReference type="Pfam" id="PF00664">
    <property type="entry name" value="ABC_membrane"/>
    <property type="match status" value="2"/>
</dbReference>
<keyword evidence="10 15" id="KW-1133">Transmembrane helix</keyword>
<evidence type="ECO:0000259" key="16">
    <source>
        <dbReference type="PROSITE" id="PS50893"/>
    </source>
</evidence>
<keyword evidence="7" id="KW-0547">Nucleotide-binding</keyword>
<evidence type="ECO:0000256" key="3">
    <source>
        <dbReference type="ARBA" id="ARBA00012191"/>
    </source>
</evidence>
<accession>A0A6L2PZD0</accession>
<keyword evidence="4" id="KW-0813">Transport</keyword>
<dbReference type="Pfam" id="PF00005">
    <property type="entry name" value="ABC_tran"/>
    <property type="match status" value="2"/>
</dbReference>
<evidence type="ECO:0000256" key="10">
    <source>
        <dbReference type="ARBA" id="ARBA00022989"/>
    </source>
</evidence>
<feature type="transmembrane region" description="Helical" evidence="15">
    <location>
        <begin position="153"/>
        <end position="172"/>
    </location>
</feature>
<keyword evidence="19" id="KW-1185">Reference proteome</keyword>
<keyword evidence="6" id="KW-0677">Repeat</keyword>
<dbReference type="FunCoup" id="A0A6L2PZD0">
    <property type="interactions" value="22"/>
</dbReference>
<feature type="transmembrane region" description="Helical" evidence="15">
    <location>
        <begin position="794"/>
        <end position="813"/>
    </location>
</feature>
<dbReference type="GO" id="GO:0016887">
    <property type="term" value="F:ATP hydrolysis activity"/>
    <property type="evidence" value="ECO:0007669"/>
    <property type="project" value="InterPro"/>
</dbReference>
<comment type="similarity">
    <text evidence="2">Belongs to the ABC transporter superfamily. ABCB family. Multidrug resistance exporter (TC 3.A.1.201) subfamily.</text>
</comment>
<dbReference type="SUPFAM" id="SSF52540">
    <property type="entry name" value="P-loop containing nucleoside triphosphate hydrolases"/>
    <property type="match status" value="2"/>
</dbReference>
<keyword evidence="11 15" id="KW-0472">Membrane</keyword>
<gene>
    <name evidence="18" type="ORF">Cfor_12681</name>
</gene>
<dbReference type="InterPro" id="IPR027417">
    <property type="entry name" value="P-loop_NTPase"/>
</dbReference>
<dbReference type="PROSITE" id="PS00211">
    <property type="entry name" value="ABC_TRANSPORTER_1"/>
    <property type="match status" value="2"/>
</dbReference>
<dbReference type="GO" id="GO:0097254">
    <property type="term" value="P:renal tubular secretion"/>
    <property type="evidence" value="ECO:0007669"/>
    <property type="project" value="UniProtKB-ARBA"/>
</dbReference>
<dbReference type="InterPro" id="IPR039421">
    <property type="entry name" value="Type_1_exporter"/>
</dbReference>
<evidence type="ECO:0000256" key="4">
    <source>
        <dbReference type="ARBA" id="ARBA00022448"/>
    </source>
</evidence>
<dbReference type="FunFam" id="3.40.50.300:FF:000479">
    <property type="entry name" value="Multidrug resistance protein 1A"/>
    <property type="match status" value="2"/>
</dbReference>
<evidence type="ECO:0000313" key="19">
    <source>
        <dbReference type="Proteomes" id="UP000502823"/>
    </source>
</evidence>
<proteinExistence type="inferred from homology"/>
<keyword evidence="5 15" id="KW-0812">Transmembrane</keyword>
<dbReference type="PROSITE" id="PS50929">
    <property type="entry name" value="ABC_TM1F"/>
    <property type="match status" value="2"/>
</dbReference>
<dbReference type="OrthoDB" id="6500128at2759"/>
<feature type="transmembrane region" description="Helical" evidence="15">
    <location>
        <begin position="239"/>
        <end position="261"/>
    </location>
</feature>
<dbReference type="CDD" id="cd18577">
    <property type="entry name" value="ABC_6TM_Pgp_ABCB1_D1_like"/>
    <property type="match status" value="1"/>
</dbReference>
<evidence type="ECO:0000256" key="1">
    <source>
        <dbReference type="ARBA" id="ARBA00004141"/>
    </source>
</evidence>
<dbReference type="Gene3D" id="3.40.50.300">
    <property type="entry name" value="P-loop containing nucleotide triphosphate hydrolases"/>
    <property type="match status" value="2"/>
</dbReference>
<name>A0A6L2PZD0_COPFO</name>
<feature type="domain" description="ABC transmembrane type-1" evidence="17">
    <location>
        <begin position="53"/>
        <end position="301"/>
    </location>
</feature>
<reference evidence="19" key="1">
    <citation type="submission" date="2020-01" db="EMBL/GenBank/DDBJ databases">
        <title>Draft genome sequence of the Termite Coptotermes fromosanus.</title>
        <authorList>
            <person name="Itakura S."/>
            <person name="Yosikawa Y."/>
            <person name="Umezawa K."/>
        </authorList>
    </citation>
    <scope>NUCLEOTIDE SEQUENCE [LARGE SCALE GENOMIC DNA]</scope>
</reference>
<feature type="transmembrane region" description="Helical" evidence="15">
    <location>
        <begin position="768"/>
        <end position="788"/>
    </location>
</feature>
<sequence>MPEVKNGRIAGNFIGNSVEDLHGKFSNRKTSLELVNGTAEERSEALLEDSAAFGIGATVAGLIQFALGVLSITLLNYVAQQQICRVRWLFLQAVLRQDMSWYDTNKTANFASRITEDLDKLQDGTGEKMGMFVYLLTTFIISVIMSFLHGWKLTLVILCCAPVMVFAQAIVAKVQSSLTAQELESYGDAGAVVEEVLSSVRTVVAFGGEDKEVARYIDNLGPAKATGIKRGMFSGLGAGMMWFIIYSSYAIAFWYGVTLILESREKGDYEYTPAILVIVLFGVLSGAMNMGLTTPHLEAFAVARGSAGAIFSVLDRVPDIDSLSKTGEKPPGLRGDIKFEGVHFQYPARLEFKVLQGLNLTVKSGETVAVVGSSGCGKSTILQLVQRLYDPSEGKVLLDGVDVKQLNVGWLRSHIGVVGQEPVLFATTIRENIRYGRKDATEQEIEAAAREANAHDFISKLPEGYDTMVGERGAQLSGGQKQRVAIARALIRRPNILLLDEATSALDLHSEAKVQAALDRASKGRTTLMVTHRLSSVKNADRIVCISGGQVVEQGSHDELLALGGYYYSLVTADPTMTQGAGDGNKHQQENGGANGILDYVSSRRQSTRSRAESNKEHAKTPLTEEEQYDAPLSRIIALNKPEWLHVLIGCVAAAAAGCTLPLFAVLFGEVYGVLSVQHPEEVQRQTNWYCILFVVIGSVTGLGLFLQTHLLSLAGVRLTARLRVAAFSAMLRQEVGWFDDERNSVGTLCARLSGDAASVQGATGTRIGVILQSTSTLMIGIILSLFYSWKVTLVSAVTVPVVFAGVFLEAKFMQGHGLQEKAAIEAATRIAVEAIGNIHTVASLCGEHLFLDRYMVELRLAQQAARRKTGLRGAVFSLGQTAWFFGYGLSLYYGGYLVATEGLPYKDVIKISEALIVGAWMVGQTVAFAPNYNAAKMAAGRLFYLVDRKPRISSPDENANEFEAAGSIEYSKVKFQYPSRPEVSVLRGLDLLIRPGQMVALVGPSGCGKSTCIQLLQRFYEPSLGTVSIREKNIGSVPLEHLRAQMGIVSQEPVLFDRTIAENIAYGDNSREVPMEDIVAAAEKANIHNFISSLPLGYETRLGSKGTQLSGGQKQRIAIARALVRNPRVLLLDEATSALDTHSEQVVQAALDQAREGRTCITIAHRLATVQQADIICVLNQGVVAEMGSHSELLEKQGLYCQLLRQAASTGVQQQP</sequence>
<feature type="domain" description="ABC transporter" evidence="16">
    <location>
        <begin position="337"/>
        <end position="573"/>
    </location>
</feature>
<evidence type="ECO:0000256" key="7">
    <source>
        <dbReference type="ARBA" id="ARBA00022741"/>
    </source>
</evidence>
<feature type="region of interest" description="Disordered" evidence="14">
    <location>
        <begin position="606"/>
        <end position="625"/>
    </location>
</feature>
<comment type="catalytic activity">
    <reaction evidence="13">
        <text>ATP + H2O + xenobioticSide 1 = ADP + phosphate + xenobioticSide 2.</text>
        <dbReference type="EC" id="7.6.2.2"/>
    </reaction>
</comment>
<comment type="caution">
    <text evidence="18">The sequence shown here is derived from an EMBL/GenBank/DDBJ whole genome shotgun (WGS) entry which is preliminary data.</text>
</comment>
<evidence type="ECO:0000256" key="8">
    <source>
        <dbReference type="ARBA" id="ARBA00022840"/>
    </source>
</evidence>
<feature type="transmembrane region" description="Helical" evidence="15">
    <location>
        <begin position="687"/>
        <end position="707"/>
    </location>
</feature>
<feature type="compositionally biased region" description="Basic and acidic residues" evidence="14">
    <location>
        <begin position="610"/>
        <end position="620"/>
    </location>
</feature>
<dbReference type="GO" id="GO:0008559">
    <property type="term" value="F:ABC-type xenobiotic transporter activity"/>
    <property type="evidence" value="ECO:0007669"/>
    <property type="project" value="UniProtKB-EC"/>
</dbReference>
<evidence type="ECO:0000256" key="13">
    <source>
        <dbReference type="ARBA" id="ARBA00034018"/>
    </source>
</evidence>
<dbReference type="PROSITE" id="PS50893">
    <property type="entry name" value="ABC_TRANSPORTER_2"/>
    <property type="match status" value="2"/>
</dbReference>
<evidence type="ECO:0000256" key="11">
    <source>
        <dbReference type="ARBA" id="ARBA00023136"/>
    </source>
</evidence>
<evidence type="ECO:0000256" key="9">
    <source>
        <dbReference type="ARBA" id="ARBA00022967"/>
    </source>
</evidence>
<dbReference type="CDD" id="cd18578">
    <property type="entry name" value="ABC_6TM_Pgp_ABCB1_D2_like"/>
    <property type="match status" value="1"/>
</dbReference>
<dbReference type="FunFam" id="1.20.1560.10:FF:000009">
    <property type="entry name" value="ABC transporter B family member 1"/>
    <property type="match status" value="1"/>
</dbReference>
<feature type="transmembrane region" description="Helical" evidence="15">
    <location>
        <begin position="129"/>
        <end position="147"/>
    </location>
</feature>
<evidence type="ECO:0000256" key="14">
    <source>
        <dbReference type="SAM" id="MobiDB-lite"/>
    </source>
</evidence>
<evidence type="ECO:0000259" key="17">
    <source>
        <dbReference type="PROSITE" id="PS50929"/>
    </source>
</evidence>
<keyword evidence="9" id="KW-1278">Translocase</keyword>
<evidence type="ECO:0000256" key="12">
    <source>
        <dbReference type="ARBA" id="ARBA00023180"/>
    </source>
</evidence>
<dbReference type="CDD" id="cd03249">
    <property type="entry name" value="ABC_MTABC3_MDL1_MDL2"/>
    <property type="match status" value="2"/>
</dbReference>